<protein>
    <recommendedName>
        <fullName evidence="3">SEC-C domain-containing protein</fullName>
    </recommendedName>
</protein>
<gene>
    <name evidence="1" type="ORF">ESB00_05535</name>
</gene>
<dbReference type="InterPro" id="IPR004027">
    <property type="entry name" value="SEC_C_motif"/>
</dbReference>
<accession>A0A4Q1C915</accession>
<keyword evidence="2" id="KW-1185">Reference proteome</keyword>
<proteinExistence type="predicted"/>
<dbReference type="AlphaFoldDB" id="A0A4Q1C915"/>
<dbReference type="EMBL" id="SDHX01000001">
    <property type="protein sequence ID" value="RXK55360.1"/>
    <property type="molecule type" value="Genomic_DNA"/>
</dbReference>
<dbReference type="Proteomes" id="UP000290218">
    <property type="component" value="Unassembled WGS sequence"/>
</dbReference>
<dbReference type="Gene3D" id="3.10.450.50">
    <property type="match status" value="1"/>
</dbReference>
<evidence type="ECO:0000313" key="1">
    <source>
        <dbReference type="EMBL" id="RXK55360.1"/>
    </source>
</evidence>
<comment type="caution">
    <text evidence="1">The sequence shown here is derived from an EMBL/GenBank/DDBJ whole genome shotgun (WGS) entry which is preliminary data.</text>
</comment>
<evidence type="ECO:0000313" key="2">
    <source>
        <dbReference type="Proteomes" id="UP000290218"/>
    </source>
</evidence>
<name>A0A4Q1C915_9BACT</name>
<reference evidence="1 2" key="1">
    <citation type="submission" date="2019-01" db="EMBL/GenBank/DDBJ databases">
        <title>Lacunisphaera sp. strain TWA-58.</title>
        <authorList>
            <person name="Chen W.-M."/>
        </authorList>
    </citation>
    <scope>NUCLEOTIDE SEQUENCE [LARGE SCALE GENOMIC DNA]</scope>
    <source>
        <strain evidence="1 2">TWA-58</strain>
    </source>
</reference>
<dbReference type="Pfam" id="PF02810">
    <property type="entry name" value="SEC-C"/>
    <property type="match status" value="1"/>
</dbReference>
<dbReference type="SUPFAM" id="SSF103642">
    <property type="entry name" value="Sec-C motif"/>
    <property type="match status" value="1"/>
</dbReference>
<sequence length="428" mass="48209">MDFQEEAESMKQKVYLANFLHPHQRIAARSQDSLSDVEIVKGIHVSEDAYEYRQRVIRDLLSALILHDSIIVTQLSFLELLKIIGADDCLLLFETGMLEIADDGGFTPALRKNFKAYEVTTMADVPRNKVPPTERMPGRFEQRLPQILGTDHFRLKLIQTELERHTIDVSNLEELGKLVHAEFEYDLNNGNVRSLLGLKSLNTSSILPEDVFKVLRVLEVNSHLILTRRLKAAAVNIEAGCRSVLKTKIPPSLSSQGTLSSIEVFQDILLGKSIPDLGTLYLSKIITMRDVLEIRDGLDGIMFRQWIASSHYDKDIVQKKLLEPRIKAGFSEKAVRWIVPSALKISDSLGGSLLSKTASFLLNSFLDDWHPSVFLDQQLADKVDNKIAAHSAELERKRIIERFGKIPRNDPCPCGSGIKFKRCHGSSL</sequence>
<evidence type="ECO:0008006" key="3">
    <source>
        <dbReference type="Google" id="ProtNLM"/>
    </source>
</evidence>
<dbReference type="OrthoDB" id="1551481at2"/>
<organism evidence="1 2">
    <name type="scientific">Oleiharenicola lentus</name>
    <dbReference type="NCBI Taxonomy" id="2508720"/>
    <lineage>
        <taxon>Bacteria</taxon>
        <taxon>Pseudomonadati</taxon>
        <taxon>Verrucomicrobiota</taxon>
        <taxon>Opitutia</taxon>
        <taxon>Opitutales</taxon>
        <taxon>Opitutaceae</taxon>
        <taxon>Oleiharenicola</taxon>
    </lineage>
</organism>